<keyword evidence="3" id="KW-0238">DNA-binding</keyword>
<keyword evidence="4" id="KW-0804">Transcription</keyword>
<gene>
    <name evidence="6" type="ORF">O1V66_18410</name>
</gene>
<dbReference type="Proteomes" id="UP001164712">
    <property type="component" value="Chromosome"/>
</dbReference>
<evidence type="ECO:0000259" key="5">
    <source>
        <dbReference type="PROSITE" id="PS50931"/>
    </source>
</evidence>
<dbReference type="InterPro" id="IPR036388">
    <property type="entry name" value="WH-like_DNA-bd_sf"/>
</dbReference>
<dbReference type="PANTHER" id="PTHR30579">
    <property type="entry name" value="TRANSCRIPTIONAL REGULATOR"/>
    <property type="match status" value="1"/>
</dbReference>
<comment type="similarity">
    <text evidence="1">Belongs to the LysR transcriptional regulatory family.</text>
</comment>
<dbReference type="EMBL" id="CP114058">
    <property type="protein sequence ID" value="WAT00781.1"/>
    <property type="molecule type" value="Genomic_DNA"/>
</dbReference>
<dbReference type="SUPFAM" id="SSF46785">
    <property type="entry name" value="Winged helix' DNA-binding domain"/>
    <property type="match status" value="1"/>
</dbReference>
<protein>
    <submittedName>
        <fullName evidence="6">LysR family transcriptional regulator</fullName>
    </submittedName>
</protein>
<dbReference type="InterPro" id="IPR050176">
    <property type="entry name" value="LTTR"/>
</dbReference>
<feature type="domain" description="HTH lysR-type" evidence="5">
    <location>
        <begin position="3"/>
        <end position="59"/>
    </location>
</feature>
<dbReference type="InterPro" id="IPR000847">
    <property type="entry name" value="LysR_HTH_N"/>
</dbReference>
<name>A0ABY7HPJ6_9GAMM</name>
<evidence type="ECO:0000256" key="3">
    <source>
        <dbReference type="ARBA" id="ARBA00023125"/>
    </source>
</evidence>
<accession>A0ABY7HPJ6</accession>
<reference evidence="6" key="1">
    <citation type="submission" date="2022-12" db="EMBL/GenBank/DDBJ databases">
        <title>Complete genome sequence of an Australian strain of Rouxiella badensis DAR84756 and resolution of the R. badensis DSM100043 and R. chamberiensis DSM28324 genomes.</title>
        <authorList>
            <person name="Paul S."/>
            <person name="Anderson P.J."/>
            <person name="Maynard G."/>
            <person name="Dyall-Smith M."/>
            <person name="Kudinha T."/>
        </authorList>
    </citation>
    <scope>NUCLEOTIDE SEQUENCE</scope>
    <source>
        <strain evidence="6">DSM 28324</strain>
    </source>
</reference>
<evidence type="ECO:0000256" key="2">
    <source>
        <dbReference type="ARBA" id="ARBA00023015"/>
    </source>
</evidence>
<dbReference type="InterPro" id="IPR036390">
    <property type="entry name" value="WH_DNA-bd_sf"/>
</dbReference>
<evidence type="ECO:0000313" key="6">
    <source>
        <dbReference type="EMBL" id="WAT00781.1"/>
    </source>
</evidence>
<evidence type="ECO:0000256" key="4">
    <source>
        <dbReference type="ARBA" id="ARBA00023163"/>
    </source>
</evidence>
<dbReference type="Gene3D" id="1.10.10.10">
    <property type="entry name" value="Winged helix-like DNA-binding domain superfamily/Winged helix DNA-binding domain"/>
    <property type="match status" value="1"/>
</dbReference>
<dbReference type="RefSeq" id="WP_045048705.1">
    <property type="nucleotide sequence ID" value="NZ_CP114058.1"/>
</dbReference>
<evidence type="ECO:0000256" key="1">
    <source>
        <dbReference type="ARBA" id="ARBA00009437"/>
    </source>
</evidence>
<dbReference type="Pfam" id="PF00126">
    <property type="entry name" value="HTH_1"/>
    <property type="match status" value="1"/>
</dbReference>
<proteinExistence type="inferred from homology"/>
<keyword evidence="7" id="KW-1185">Reference proteome</keyword>
<evidence type="ECO:0000313" key="7">
    <source>
        <dbReference type="Proteomes" id="UP001164712"/>
    </source>
</evidence>
<sequence length="88" mass="9762">MTIEPKGIKGFLAIVENGSFASAAKTLGITTSALSIRMSTLERIIGEKLLIRKRPFILTESGKIFYNHALKLRDLESSLRKKIEKIAS</sequence>
<dbReference type="PROSITE" id="PS50931">
    <property type="entry name" value="HTH_LYSR"/>
    <property type="match status" value="1"/>
</dbReference>
<organism evidence="6 7">
    <name type="scientific">Rouxiella chamberiensis</name>
    <dbReference type="NCBI Taxonomy" id="1513468"/>
    <lineage>
        <taxon>Bacteria</taxon>
        <taxon>Pseudomonadati</taxon>
        <taxon>Pseudomonadota</taxon>
        <taxon>Gammaproteobacteria</taxon>
        <taxon>Enterobacterales</taxon>
        <taxon>Yersiniaceae</taxon>
        <taxon>Rouxiella</taxon>
    </lineage>
</organism>
<keyword evidence="2" id="KW-0805">Transcription regulation</keyword>